<dbReference type="NCBIfam" id="NF004750">
    <property type="entry name" value="PRK06080.1-2"/>
    <property type="match status" value="1"/>
</dbReference>
<keyword evidence="7 8" id="KW-0472">Membrane</keyword>
<proteinExistence type="inferred from homology"/>
<evidence type="ECO:0000256" key="4">
    <source>
        <dbReference type="ARBA" id="ARBA00022679"/>
    </source>
</evidence>
<feature type="transmembrane region" description="Helical" evidence="8">
    <location>
        <begin position="119"/>
        <end position="139"/>
    </location>
</feature>
<feature type="transmembrane region" description="Helical" evidence="8">
    <location>
        <begin position="223"/>
        <end position="243"/>
    </location>
</feature>
<keyword evidence="4 8" id="KW-0808">Transferase</keyword>
<evidence type="ECO:0000256" key="2">
    <source>
        <dbReference type="ARBA" id="ARBA00022428"/>
    </source>
</evidence>
<dbReference type="PANTHER" id="PTHR13929:SF0">
    <property type="entry name" value="UBIA PRENYLTRANSFERASE DOMAIN-CONTAINING PROTEIN 1"/>
    <property type="match status" value="1"/>
</dbReference>
<evidence type="ECO:0000256" key="6">
    <source>
        <dbReference type="ARBA" id="ARBA00022989"/>
    </source>
</evidence>
<keyword evidence="11" id="KW-1185">Reference proteome</keyword>
<dbReference type="EMBL" id="FUYV01000017">
    <property type="protein sequence ID" value="SKC23489.1"/>
    <property type="molecule type" value="Genomic_DNA"/>
</dbReference>
<gene>
    <name evidence="8" type="primary">menA</name>
    <name evidence="10" type="ORF">SAMN03080601_02763</name>
</gene>
<feature type="transmembrane region" description="Helical" evidence="8">
    <location>
        <begin position="93"/>
        <end position="113"/>
    </location>
</feature>
<dbReference type="STRING" id="889453.SAMN03080601_02763"/>
<reference evidence="10 11" key="1">
    <citation type="submission" date="2017-02" db="EMBL/GenBank/DDBJ databases">
        <authorList>
            <person name="Peterson S.W."/>
        </authorList>
    </citation>
    <scope>NUCLEOTIDE SEQUENCE [LARGE SCALE GENOMIC DNA]</scope>
    <source>
        <strain evidence="10 11">DSM 24412</strain>
    </source>
</reference>
<dbReference type="InterPro" id="IPR044878">
    <property type="entry name" value="UbiA_sf"/>
</dbReference>
<keyword evidence="6 8" id="KW-1133">Transmembrane helix</keyword>
<dbReference type="InterPro" id="IPR026046">
    <property type="entry name" value="UBIAD1"/>
</dbReference>
<dbReference type="EC" id="2.5.1.74" evidence="8 9"/>
<dbReference type="PIRSF" id="PIRSF005355">
    <property type="entry name" value="UBIAD1"/>
    <property type="match status" value="1"/>
</dbReference>
<dbReference type="CDD" id="cd13962">
    <property type="entry name" value="PT_UbiA_UBIAD1"/>
    <property type="match status" value="1"/>
</dbReference>
<comment type="pathway">
    <text evidence="8">Quinol/quinone metabolism; menaquinone biosynthesis; menaquinol from 1,4-dihydroxy-2-naphthoate: step 1/2.</text>
</comment>
<name>A0A1T5HS26_9BACT</name>
<comment type="catalytic activity">
    <reaction evidence="8">
        <text>an all-trans-polyprenyl diphosphate + 1,4-dihydroxy-2-naphthoate + H(+) = a 2-demethylmenaquinol + CO2 + diphosphate</text>
        <dbReference type="Rhea" id="RHEA:26478"/>
        <dbReference type="Rhea" id="RHEA-COMP:9563"/>
        <dbReference type="Rhea" id="RHEA-COMP:9564"/>
        <dbReference type="ChEBI" id="CHEBI:11173"/>
        <dbReference type="ChEBI" id="CHEBI:15378"/>
        <dbReference type="ChEBI" id="CHEBI:16526"/>
        <dbReference type="ChEBI" id="CHEBI:33019"/>
        <dbReference type="ChEBI" id="CHEBI:55437"/>
        <dbReference type="ChEBI" id="CHEBI:58914"/>
        <dbReference type="EC" id="2.5.1.74"/>
    </reaction>
</comment>
<dbReference type="KEGG" id="asx:CDL62_13075"/>
<dbReference type="UniPathway" id="UPA00079">
    <property type="reaction ID" value="UER00168"/>
</dbReference>
<keyword evidence="2 8" id="KW-0474">Menaquinone biosynthesis</keyword>
<dbReference type="Proteomes" id="UP000191055">
    <property type="component" value="Unassembled WGS sequence"/>
</dbReference>
<feature type="transmembrane region" description="Helical" evidence="8">
    <location>
        <begin position="249"/>
        <end position="267"/>
    </location>
</feature>
<dbReference type="GO" id="GO:0042371">
    <property type="term" value="P:vitamin K biosynthetic process"/>
    <property type="evidence" value="ECO:0007669"/>
    <property type="project" value="TreeGrafter"/>
</dbReference>
<dbReference type="GO" id="GO:0009234">
    <property type="term" value="P:menaquinone biosynthetic process"/>
    <property type="evidence" value="ECO:0007669"/>
    <property type="project" value="UniProtKB-UniRule"/>
</dbReference>
<dbReference type="InterPro" id="IPR000537">
    <property type="entry name" value="UbiA_prenyltransferase"/>
</dbReference>
<feature type="transmembrane region" description="Helical" evidence="8">
    <location>
        <begin position="151"/>
        <end position="170"/>
    </location>
</feature>
<keyword evidence="3 8" id="KW-1003">Cell membrane</keyword>
<feature type="transmembrane region" description="Helical" evidence="8">
    <location>
        <begin position="176"/>
        <end position="195"/>
    </location>
</feature>
<evidence type="ECO:0000256" key="7">
    <source>
        <dbReference type="ARBA" id="ARBA00023136"/>
    </source>
</evidence>
<evidence type="ECO:0000256" key="1">
    <source>
        <dbReference type="ARBA" id="ARBA00004141"/>
    </source>
</evidence>
<dbReference type="Gene3D" id="1.10.357.140">
    <property type="entry name" value="UbiA prenyltransferase"/>
    <property type="match status" value="1"/>
</dbReference>
<evidence type="ECO:0000256" key="5">
    <source>
        <dbReference type="ARBA" id="ARBA00022692"/>
    </source>
</evidence>
<dbReference type="PANTHER" id="PTHR13929">
    <property type="entry name" value="1,4-DIHYDROXY-2-NAPHTHOATE OCTAPRENYLTRANSFERASE"/>
    <property type="match status" value="1"/>
</dbReference>
<dbReference type="HAMAP" id="MF_01937">
    <property type="entry name" value="MenA_1"/>
    <property type="match status" value="1"/>
</dbReference>
<feature type="transmembrane region" description="Helical" evidence="8">
    <location>
        <begin position="40"/>
        <end position="58"/>
    </location>
</feature>
<sequence length="299" mass="33500">MSNIKAWMVSLRLRTLPLALSTIFMGSIIAAWQNNFNSGVLLWAAITTLFLQVLSNLANDYGDAKSGADNENRVGPQRMIQQGVISMKQMKTAMVICVLLSLISGITLLFKAFNELQWQQLLFFILGIAAIAAAIRYTVGSNPYGYRGLGDMYVFIFFGLLGVAGTWFLHTNTWQWHVLLPASTIGLFSAGVLNLNNIRDIDSDRQSNKITLVVRMGKKAASWYHLFLIASGWITMLVFVALFDDVSNFWPLFLTLPLFIRNIIVVFKNKEADKLDVELRNLAVSTLLFVLLSGVKLFF</sequence>
<organism evidence="10 11">
    <name type="scientific">Alkalitalea saponilacus</name>
    <dbReference type="NCBI Taxonomy" id="889453"/>
    <lineage>
        <taxon>Bacteria</taxon>
        <taxon>Pseudomonadati</taxon>
        <taxon>Bacteroidota</taxon>
        <taxon>Bacteroidia</taxon>
        <taxon>Marinilabiliales</taxon>
        <taxon>Marinilabiliaceae</taxon>
        <taxon>Alkalitalea</taxon>
    </lineage>
</organism>
<dbReference type="GO" id="GO:0046428">
    <property type="term" value="F:1,4-dihydroxy-2-naphthoate polyprenyltransferase activity"/>
    <property type="evidence" value="ECO:0007669"/>
    <property type="project" value="UniProtKB-UniRule"/>
</dbReference>
<protein>
    <recommendedName>
        <fullName evidence="8 9">1,4-dihydroxy-2-naphthoate octaprenyltransferase</fullName>
        <shortName evidence="8">DHNA-octaprenyltransferase</shortName>
        <ecNumber evidence="8 9">2.5.1.74</ecNumber>
    </recommendedName>
</protein>
<evidence type="ECO:0000256" key="9">
    <source>
        <dbReference type="NCBIfam" id="TIGR00751"/>
    </source>
</evidence>
<dbReference type="RefSeq" id="WP_079558461.1">
    <property type="nucleotide sequence ID" value="NZ_CP021904.1"/>
</dbReference>
<dbReference type="NCBIfam" id="TIGR00751">
    <property type="entry name" value="menA"/>
    <property type="match status" value="1"/>
</dbReference>
<dbReference type="GO" id="GO:0005886">
    <property type="term" value="C:plasma membrane"/>
    <property type="evidence" value="ECO:0007669"/>
    <property type="project" value="UniProtKB-SubCell"/>
</dbReference>
<keyword evidence="5 8" id="KW-0812">Transmembrane</keyword>
<evidence type="ECO:0000256" key="3">
    <source>
        <dbReference type="ARBA" id="ARBA00022475"/>
    </source>
</evidence>
<dbReference type="AlphaFoldDB" id="A0A1T5HS26"/>
<dbReference type="InterPro" id="IPR004657">
    <property type="entry name" value="MenA"/>
</dbReference>
<comment type="similarity">
    <text evidence="8">Belongs to the MenA family. Type 1 subfamily.</text>
</comment>
<comment type="subcellular location">
    <subcellularLocation>
        <location evidence="8">Cell membrane</location>
        <topology evidence="8">Multi-pass membrane protein</topology>
    </subcellularLocation>
    <subcellularLocation>
        <location evidence="1">Membrane</location>
        <topology evidence="1">Multi-pass membrane protein</topology>
    </subcellularLocation>
</comment>
<accession>A0A1T5HS26</accession>
<comment type="function">
    <text evidence="8">Conversion of 1,4-dihydroxy-2-naphthoate (DHNA) to demethylmenaquinone (DMK).</text>
</comment>
<dbReference type="Pfam" id="PF01040">
    <property type="entry name" value="UbiA"/>
    <property type="match status" value="1"/>
</dbReference>
<evidence type="ECO:0000313" key="10">
    <source>
        <dbReference type="EMBL" id="SKC23489.1"/>
    </source>
</evidence>
<dbReference type="OrthoDB" id="9767568at2"/>
<evidence type="ECO:0000313" key="11">
    <source>
        <dbReference type="Proteomes" id="UP000191055"/>
    </source>
</evidence>
<evidence type="ECO:0000256" key="8">
    <source>
        <dbReference type="HAMAP-Rule" id="MF_01937"/>
    </source>
</evidence>
<feature type="transmembrane region" description="Helical" evidence="8">
    <location>
        <begin position="279"/>
        <end position="298"/>
    </location>
</feature>